<dbReference type="GO" id="GO:0016705">
    <property type="term" value="F:oxidoreductase activity, acting on paired donors, with incorporation or reduction of molecular oxygen"/>
    <property type="evidence" value="ECO:0007669"/>
    <property type="project" value="InterPro"/>
</dbReference>
<comment type="subcellular location">
    <subcellularLocation>
        <location evidence="1">Membrane</location>
    </subcellularLocation>
</comment>
<keyword evidence="3 11" id="KW-0349">Heme</keyword>
<feature type="binding site" description="axial binding residue" evidence="11">
    <location>
        <position position="404"/>
    </location>
    <ligand>
        <name>heme</name>
        <dbReference type="ChEBI" id="CHEBI:30413"/>
    </ligand>
    <ligandPart>
        <name>Fe</name>
        <dbReference type="ChEBI" id="CHEBI:18248"/>
    </ligandPart>
</feature>
<proteinExistence type="inferred from homology"/>
<organism evidence="13 14">
    <name type="scientific">Actinidia chinensis var. chinensis</name>
    <name type="common">Chinese soft-hair kiwi</name>
    <dbReference type="NCBI Taxonomy" id="1590841"/>
    <lineage>
        <taxon>Eukaryota</taxon>
        <taxon>Viridiplantae</taxon>
        <taxon>Streptophyta</taxon>
        <taxon>Embryophyta</taxon>
        <taxon>Tracheophyta</taxon>
        <taxon>Spermatophyta</taxon>
        <taxon>Magnoliopsida</taxon>
        <taxon>eudicotyledons</taxon>
        <taxon>Gunneridae</taxon>
        <taxon>Pentapetalae</taxon>
        <taxon>asterids</taxon>
        <taxon>Ericales</taxon>
        <taxon>Actinidiaceae</taxon>
        <taxon>Actinidia</taxon>
    </lineage>
</organism>
<dbReference type="PROSITE" id="PS00086">
    <property type="entry name" value="CYTOCHROME_P450"/>
    <property type="match status" value="1"/>
</dbReference>
<dbReference type="AlphaFoldDB" id="A0A2R6PB50"/>
<dbReference type="InterPro" id="IPR036396">
    <property type="entry name" value="Cyt_P450_sf"/>
</dbReference>
<comment type="caution">
    <text evidence="13">The sequence shown here is derived from an EMBL/GenBank/DDBJ whole genome shotgun (WGS) entry which is preliminary data.</text>
</comment>
<keyword evidence="4" id="KW-0812">Transmembrane</keyword>
<evidence type="ECO:0000313" key="13">
    <source>
        <dbReference type="EMBL" id="PSR88190.1"/>
    </source>
</evidence>
<dbReference type="EMBL" id="NKQK01000027">
    <property type="protein sequence ID" value="PSR88190.1"/>
    <property type="molecule type" value="Genomic_DNA"/>
</dbReference>
<evidence type="ECO:0000256" key="11">
    <source>
        <dbReference type="PIRSR" id="PIRSR602401-1"/>
    </source>
</evidence>
<accession>A0A2R6PB50</accession>
<dbReference type="PRINTS" id="PR00385">
    <property type="entry name" value="P450"/>
</dbReference>
<dbReference type="InParanoid" id="A0A2R6PB50"/>
<evidence type="ECO:0000256" key="12">
    <source>
        <dbReference type="RuleBase" id="RU000461"/>
    </source>
</evidence>
<dbReference type="InterPro" id="IPR050665">
    <property type="entry name" value="Cytochrome_P450_Monooxygen"/>
</dbReference>
<evidence type="ECO:0000256" key="6">
    <source>
        <dbReference type="ARBA" id="ARBA00022989"/>
    </source>
</evidence>
<dbReference type="GO" id="GO:0020037">
    <property type="term" value="F:heme binding"/>
    <property type="evidence" value="ECO:0007669"/>
    <property type="project" value="InterPro"/>
</dbReference>
<evidence type="ECO:0000313" key="14">
    <source>
        <dbReference type="Proteomes" id="UP000241394"/>
    </source>
</evidence>
<name>A0A2R6PB50_ACTCC</name>
<evidence type="ECO:0000256" key="8">
    <source>
        <dbReference type="ARBA" id="ARBA00023004"/>
    </source>
</evidence>
<evidence type="ECO:0000256" key="9">
    <source>
        <dbReference type="ARBA" id="ARBA00023033"/>
    </source>
</evidence>
<dbReference type="SUPFAM" id="SSF48264">
    <property type="entry name" value="Cytochrome P450"/>
    <property type="match status" value="1"/>
</dbReference>
<dbReference type="Pfam" id="PF00067">
    <property type="entry name" value="p450"/>
    <property type="match status" value="1"/>
</dbReference>
<protein>
    <submittedName>
        <fullName evidence="13">Cytochrome P450 CYP749A22 like</fullName>
    </submittedName>
</protein>
<dbReference type="STRING" id="1590841.A0A2R6PB50"/>
<dbReference type="PRINTS" id="PR00463">
    <property type="entry name" value="EP450I"/>
</dbReference>
<dbReference type="GO" id="GO:0016020">
    <property type="term" value="C:membrane"/>
    <property type="evidence" value="ECO:0007669"/>
    <property type="project" value="UniProtKB-SubCell"/>
</dbReference>
<dbReference type="Gramene" id="PSR88190">
    <property type="protein sequence ID" value="PSR88190"/>
    <property type="gene ID" value="CEY00_Acc31220"/>
</dbReference>
<comment type="similarity">
    <text evidence="2 12">Belongs to the cytochrome P450 family.</text>
</comment>
<dbReference type="InterPro" id="IPR002401">
    <property type="entry name" value="Cyt_P450_E_grp-I"/>
</dbReference>
<comment type="cofactor">
    <cofactor evidence="11">
        <name>heme</name>
        <dbReference type="ChEBI" id="CHEBI:30413"/>
    </cofactor>
</comment>
<reference evidence="14" key="2">
    <citation type="journal article" date="2018" name="BMC Genomics">
        <title>A manually annotated Actinidia chinensis var. chinensis (kiwifruit) genome highlights the challenges associated with draft genomes and gene prediction in plants.</title>
        <authorList>
            <person name="Pilkington S.M."/>
            <person name="Crowhurst R."/>
            <person name="Hilario E."/>
            <person name="Nardozza S."/>
            <person name="Fraser L."/>
            <person name="Peng Y."/>
            <person name="Gunaseelan K."/>
            <person name="Simpson R."/>
            <person name="Tahir J."/>
            <person name="Deroles S.C."/>
            <person name="Templeton K."/>
            <person name="Luo Z."/>
            <person name="Davy M."/>
            <person name="Cheng C."/>
            <person name="McNeilage M."/>
            <person name="Scaglione D."/>
            <person name="Liu Y."/>
            <person name="Zhang Q."/>
            <person name="Datson P."/>
            <person name="De Silva N."/>
            <person name="Gardiner S.E."/>
            <person name="Bassett H."/>
            <person name="Chagne D."/>
            <person name="McCallum J."/>
            <person name="Dzierzon H."/>
            <person name="Deng C."/>
            <person name="Wang Y.Y."/>
            <person name="Barron L."/>
            <person name="Manako K."/>
            <person name="Bowen J."/>
            <person name="Foster T.M."/>
            <person name="Erridge Z.A."/>
            <person name="Tiffin H."/>
            <person name="Waite C.N."/>
            <person name="Davies K.M."/>
            <person name="Grierson E.P."/>
            <person name="Laing W.A."/>
            <person name="Kirk R."/>
            <person name="Chen X."/>
            <person name="Wood M."/>
            <person name="Montefiori M."/>
            <person name="Brummell D.A."/>
            <person name="Schwinn K.E."/>
            <person name="Catanach A."/>
            <person name="Fullerton C."/>
            <person name="Li D."/>
            <person name="Meiyalaghan S."/>
            <person name="Nieuwenhuizen N."/>
            <person name="Read N."/>
            <person name="Prakash R."/>
            <person name="Hunter D."/>
            <person name="Zhang H."/>
            <person name="McKenzie M."/>
            <person name="Knabel M."/>
            <person name="Harris A."/>
            <person name="Allan A.C."/>
            <person name="Gleave A."/>
            <person name="Chen A."/>
            <person name="Janssen B.J."/>
            <person name="Plunkett B."/>
            <person name="Ampomah-Dwamena C."/>
            <person name="Voogd C."/>
            <person name="Leif D."/>
            <person name="Lafferty D."/>
            <person name="Souleyre E.J.F."/>
            <person name="Varkonyi-Gasic E."/>
            <person name="Gambi F."/>
            <person name="Hanley J."/>
            <person name="Yao J.L."/>
            <person name="Cheung J."/>
            <person name="David K.M."/>
            <person name="Warren B."/>
            <person name="Marsh K."/>
            <person name="Snowden K.C."/>
            <person name="Lin-Wang K."/>
            <person name="Brian L."/>
            <person name="Martinez-Sanchez M."/>
            <person name="Wang M."/>
            <person name="Ileperuma N."/>
            <person name="Macnee N."/>
            <person name="Campin R."/>
            <person name="McAtee P."/>
            <person name="Drummond R.S.M."/>
            <person name="Espley R.V."/>
            <person name="Ireland H.S."/>
            <person name="Wu R."/>
            <person name="Atkinson R.G."/>
            <person name="Karunairetnam S."/>
            <person name="Bulley S."/>
            <person name="Chunkath S."/>
            <person name="Hanley Z."/>
            <person name="Storey R."/>
            <person name="Thrimawithana A.H."/>
            <person name="Thomson S."/>
            <person name="David C."/>
            <person name="Testolin R."/>
            <person name="Huang H."/>
            <person name="Hellens R.P."/>
            <person name="Schaffer R.J."/>
        </authorList>
    </citation>
    <scope>NUCLEOTIDE SEQUENCE [LARGE SCALE GENOMIC DNA]</scope>
    <source>
        <strain evidence="14">cv. Red5</strain>
    </source>
</reference>
<evidence type="ECO:0000256" key="5">
    <source>
        <dbReference type="ARBA" id="ARBA00022723"/>
    </source>
</evidence>
<evidence type="ECO:0000256" key="7">
    <source>
        <dbReference type="ARBA" id="ARBA00023002"/>
    </source>
</evidence>
<evidence type="ECO:0000256" key="4">
    <source>
        <dbReference type="ARBA" id="ARBA00022692"/>
    </source>
</evidence>
<sequence length="456" mass="51741">MELAMIISISSCLCLVLLLPLIRFLHKVWWTPIRLQRNNFLNWYGPKPQLVVTDPELIKEILTKDGLYQRGEIPSFVKKLIGDGILASKGQKWAKLRKIANHAFYTESLKHMIPAITASVDAMLTRWSQHEGKEIDMFEEFRVLTSEVISRTAFGSSYKEGKNIFDMLKKLAELISLKQFQVRSPLIGKLVKSKEEIEEDKLDKAIQEKVINIVKRREEQMMTGGENGLASDFLGSLIKASHDPDVKKRVSQQEIIDECKTFYNSGQDTTTSLLSWAALLLAIHTDWQHKARIEVLKVFGRENPSPEGISKLKTMSMIINETLRLYTPVLNVVRNVKSEIRLGKFVLPANMELLIPPLALHHDPNIWGRDVHLFKPERFEDGVAKATNGNSMAFLPFGYGPRFCVGMNFASAEVKIALAMVLQRYKFTLSPSYVHAPLKVLTVRPQHGVPVILQAL</sequence>
<keyword evidence="7 12" id="KW-0560">Oxidoreductase</keyword>
<dbReference type="PANTHER" id="PTHR24282:SF270">
    <property type="entry name" value="CYTOCHROME P450 CYP749A22-LIKE"/>
    <property type="match status" value="1"/>
</dbReference>
<dbReference type="PANTHER" id="PTHR24282">
    <property type="entry name" value="CYTOCHROME P450 FAMILY MEMBER"/>
    <property type="match status" value="1"/>
</dbReference>
<keyword evidence="8 11" id="KW-0408">Iron</keyword>
<gene>
    <name evidence="13" type="ORF">CEY00_Acc31220</name>
</gene>
<keyword evidence="6" id="KW-1133">Transmembrane helix</keyword>
<keyword evidence="10" id="KW-0472">Membrane</keyword>
<evidence type="ECO:0000256" key="2">
    <source>
        <dbReference type="ARBA" id="ARBA00010617"/>
    </source>
</evidence>
<evidence type="ECO:0000256" key="3">
    <source>
        <dbReference type="ARBA" id="ARBA00022617"/>
    </source>
</evidence>
<evidence type="ECO:0000256" key="1">
    <source>
        <dbReference type="ARBA" id="ARBA00004370"/>
    </source>
</evidence>
<dbReference type="Gene3D" id="1.10.630.10">
    <property type="entry name" value="Cytochrome P450"/>
    <property type="match status" value="1"/>
</dbReference>
<dbReference type="Proteomes" id="UP000241394">
    <property type="component" value="Chromosome LG27"/>
</dbReference>
<evidence type="ECO:0000256" key="10">
    <source>
        <dbReference type="ARBA" id="ARBA00023136"/>
    </source>
</evidence>
<reference evidence="13 14" key="1">
    <citation type="submission" date="2017-07" db="EMBL/GenBank/DDBJ databases">
        <title>An improved, manually edited Actinidia chinensis var. chinensis (kiwifruit) genome highlights the challenges associated with draft genomes and gene prediction in plants.</title>
        <authorList>
            <person name="Pilkington S."/>
            <person name="Crowhurst R."/>
            <person name="Hilario E."/>
            <person name="Nardozza S."/>
            <person name="Fraser L."/>
            <person name="Peng Y."/>
            <person name="Gunaseelan K."/>
            <person name="Simpson R."/>
            <person name="Tahir J."/>
            <person name="Deroles S."/>
            <person name="Templeton K."/>
            <person name="Luo Z."/>
            <person name="Davy M."/>
            <person name="Cheng C."/>
            <person name="Mcneilage M."/>
            <person name="Scaglione D."/>
            <person name="Liu Y."/>
            <person name="Zhang Q."/>
            <person name="Datson P."/>
            <person name="De Silva N."/>
            <person name="Gardiner S."/>
            <person name="Bassett H."/>
            <person name="Chagne D."/>
            <person name="Mccallum J."/>
            <person name="Dzierzon H."/>
            <person name="Deng C."/>
            <person name="Wang Y.-Y."/>
            <person name="Barron N."/>
            <person name="Manako K."/>
            <person name="Bowen J."/>
            <person name="Foster T."/>
            <person name="Erridge Z."/>
            <person name="Tiffin H."/>
            <person name="Waite C."/>
            <person name="Davies K."/>
            <person name="Grierson E."/>
            <person name="Laing W."/>
            <person name="Kirk R."/>
            <person name="Chen X."/>
            <person name="Wood M."/>
            <person name="Montefiori M."/>
            <person name="Brummell D."/>
            <person name="Schwinn K."/>
            <person name="Catanach A."/>
            <person name="Fullerton C."/>
            <person name="Li D."/>
            <person name="Meiyalaghan S."/>
            <person name="Nieuwenhuizen N."/>
            <person name="Read N."/>
            <person name="Prakash R."/>
            <person name="Hunter D."/>
            <person name="Zhang H."/>
            <person name="Mckenzie M."/>
            <person name="Knabel M."/>
            <person name="Harris A."/>
            <person name="Allan A."/>
            <person name="Chen A."/>
            <person name="Janssen B."/>
            <person name="Plunkett B."/>
            <person name="Dwamena C."/>
            <person name="Voogd C."/>
            <person name="Leif D."/>
            <person name="Lafferty D."/>
            <person name="Souleyre E."/>
            <person name="Varkonyi-Gasic E."/>
            <person name="Gambi F."/>
            <person name="Hanley J."/>
            <person name="Yao J.-L."/>
            <person name="Cheung J."/>
            <person name="David K."/>
            <person name="Warren B."/>
            <person name="Marsh K."/>
            <person name="Snowden K."/>
            <person name="Lin-Wang K."/>
            <person name="Brian L."/>
            <person name="Martinez-Sanchez M."/>
            <person name="Wang M."/>
            <person name="Ileperuma N."/>
            <person name="Macnee N."/>
            <person name="Campin R."/>
            <person name="Mcatee P."/>
            <person name="Drummond R."/>
            <person name="Espley R."/>
            <person name="Ireland H."/>
            <person name="Wu R."/>
            <person name="Atkinson R."/>
            <person name="Karunairetnam S."/>
            <person name="Bulley S."/>
            <person name="Chunkath S."/>
            <person name="Hanley Z."/>
            <person name="Storey R."/>
            <person name="Thrimawithana A."/>
            <person name="Thomson S."/>
            <person name="David C."/>
            <person name="Testolin R."/>
        </authorList>
    </citation>
    <scope>NUCLEOTIDE SEQUENCE [LARGE SCALE GENOMIC DNA]</scope>
    <source>
        <strain evidence="14">cv. Red5</strain>
        <tissue evidence="13">Young leaf</tissue>
    </source>
</reference>
<dbReference type="InterPro" id="IPR001128">
    <property type="entry name" value="Cyt_P450"/>
</dbReference>
<dbReference type="OMA" id="GMGHSFD"/>
<keyword evidence="14" id="KW-1185">Reference proteome</keyword>
<keyword evidence="5 11" id="KW-0479">Metal-binding</keyword>
<dbReference type="InterPro" id="IPR017972">
    <property type="entry name" value="Cyt_P450_CS"/>
</dbReference>
<dbReference type="GO" id="GO:0004497">
    <property type="term" value="F:monooxygenase activity"/>
    <property type="evidence" value="ECO:0007669"/>
    <property type="project" value="UniProtKB-KW"/>
</dbReference>
<dbReference type="GO" id="GO:0005506">
    <property type="term" value="F:iron ion binding"/>
    <property type="evidence" value="ECO:0007669"/>
    <property type="project" value="InterPro"/>
</dbReference>
<dbReference type="OrthoDB" id="1470350at2759"/>
<keyword evidence="9 12" id="KW-0503">Monooxygenase</keyword>